<dbReference type="InterPro" id="IPR050808">
    <property type="entry name" value="Phage_Integrase"/>
</dbReference>
<evidence type="ECO:0000256" key="2">
    <source>
        <dbReference type="ARBA" id="ARBA00022908"/>
    </source>
</evidence>
<name>A0A0R3DK73_9BRAD</name>
<dbReference type="InterPro" id="IPR025166">
    <property type="entry name" value="Integrase_DNA_bind_dom"/>
</dbReference>
<dbReference type="Pfam" id="PF00589">
    <property type="entry name" value="Phage_integrase"/>
    <property type="match status" value="1"/>
</dbReference>
<dbReference type="InterPro" id="IPR013762">
    <property type="entry name" value="Integrase-like_cat_sf"/>
</dbReference>
<dbReference type="InterPro" id="IPR010998">
    <property type="entry name" value="Integrase_recombinase_N"/>
</dbReference>
<dbReference type="AlphaFoldDB" id="A0A0R3DK73"/>
<comment type="similarity">
    <text evidence="1">Belongs to the 'phage' integrase family.</text>
</comment>
<dbReference type="SUPFAM" id="SSF56349">
    <property type="entry name" value="DNA breaking-rejoining enzymes"/>
    <property type="match status" value="1"/>
</dbReference>
<gene>
    <name evidence="6" type="ORF">AOQ71_20095</name>
</gene>
<reference evidence="6 7" key="1">
    <citation type="submission" date="2015-09" db="EMBL/GenBank/DDBJ databases">
        <title>Draft Genome Sequence of Bradyrhizobium manausense Strain BR 3351T, a Novel Symbiotic Nitrogen-Fixing Alphaproteobacterium Isolated from Brazilian Amazon Rain Forest.</title>
        <authorList>
            <person name="De Araujo J.L."/>
            <person name="Zilli J.E."/>
        </authorList>
    </citation>
    <scope>NUCLEOTIDE SEQUENCE [LARGE SCALE GENOMIC DNA]</scope>
    <source>
        <strain evidence="6 7">BR3351</strain>
    </source>
</reference>
<evidence type="ECO:0000256" key="4">
    <source>
        <dbReference type="ARBA" id="ARBA00023172"/>
    </source>
</evidence>
<evidence type="ECO:0000259" key="5">
    <source>
        <dbReference type="PROSITE" id="PS51898"/>
    </source>
</evidence>
<feature type="domain" description="Tyr recombinase" evidence="5">
    <location>
        <begin position="205"/>
        <end position="385"/>
    </location>
</feature>
<dbReference type="Gene3D" id="1.10.443.10">
    <property type="entry name" value="Intergrase catalytic core"/>
    <property type="match status" value="1"/>
</dbReference>
<keyword evidence="2" id="KW-0229">DNA integration</keyword>
<dbReference type="PANTHER" id="PTHR30629">
    <property type="entry name" value="PROPHAGE INTEGRASE"/>
    <property type="match status" value="1"/>
</dbReference>
<evidence type="ECO:0000256" key="1">
    <source>
        <dbReference type="ARBA" id="ARBA00008857"/>
    </source>
</evidence>
<sequence>MKFTDAAIRSFKPRATPYPVGDSTCPGLCIRITPKGVKTFAFAYRNKTTRKVEWLTFGRYPDLSLTRARELANDARKVVANGGSPQAAKAERLDTESKAKTYGEVVALYDAAKLVSLRSGKKSLKTLERIGRVYDWNDRALSSITDDDAAEMLQDIADERGKKAAANQTKHILHAMFKWAKQPGRKFTAINPFADLPAPGGLIVPRARFLSAAEIRQVWSALDEPERFKVSRGTAIALRLILVTAARPGMVAGMVGGELRDLTGPSEHGPHWSLPAERMKAGSPFITPLTGLALELLQPHLQSAPDVRLFKLAGRQQLHEAAKRIVAGLEMERWTPHDLRRTAATILDRAGYSLEQIGSILAHTRKGVTAVYARWDKFDLRREMATVIERSLRETLTETPDDTPEAAQLAA</sequence>
<evidence type="ECO:0000313" key="6">
    <source>
        <dbReference type="EMBL" id="KRQ10264.1"/>
    </source>
</evidence>
<evidence type="ECO:0000256" key="3">
    <source>
        <dbReference type="ARBA" id="ARBA00023125"/>
    </source>
</evidence>
<comment type="caution">
    <text evidence="6">The sequence shown here is derived from an EMBL/GenBank/DDBJ whole genome shotgun (WGS) entry which is preliminary data.</text>
</comment>
<dbReference type="Proteomes" id="UP000051936">
    <property type="component" value="Unassembled WGS sequence"/>
</dbReference>
<dbReference type="PROSITE" id="PS51898">
    <property type="entry name" value="TYR_RECOMBINASE"/>
    <property type="match status" value="1"/>
</dbReference>
<evidence type="ECO:0000313" key="7">
    <source>
        <dbReference type="Proteomes" id="UP000051936"/>
    </source>
</evidence>
<dbReference type="Pfam" id="PF13356">
    <property type="entry name" value="Arm-DNA-bind_3"/>
    <property type="match status" value="1"/>
</dbReference>
<keyword evidence="7" id="KW-1185">Reference proteome</keyword>
<dbReference type="InterPro" id="IPR038488">
    <property type="entry name" value="Integrase_DNA-bd_sf"/>
</dbReference>
<dbReference type="InterPro" id="IPR002104">
    <property type="entry name" value="Integrase_catalytic"/>
</dbReference>
<dbReference type="InterPro" id="IPR011010">
    <property type="entry name" value="DNA_brk_join_enz"/>
</dbReference>
<proteinExistence type="inferred from homology"/>
<accession>A0A0R3DK73</accession>
<dbReference type="STRING" id="989370.AOQ71_20095"/>
<dbReference type="OrthoDB" id="9795573at2"/>
<keyword evidence="4" id="KW-0233">DNA recombination</keyword>
<dbReference type="GO" id="GO:0003677">
    <property type="term" value="F:DNA binding"/>
    <property type="evidence" value="ECO:0007669"/>
    <property type="project" value="UniProtKB-KW"/>
</dbReference>
<dbReference type="Gene3D" id="3.30.160.390">
    <property type="entry name" value="Integrase, DNA-binding domain"/>
    <property type="match status" value="1"/>
</dbReference>
<organism evidence="6 7">
    <name type="scientific">Bradyrhizobium manausense</name>
    <dbReference type="NCBI Taxonomy" id="989370"/>
    <lineage>
        <taxon>Bacteria</taxon>
        <taxon>Pseudomonadati</taxon>
        <taxon>Pseudomonadota</taxon>
        <taxon>Alphaproteobacteria</taxon>
        <taxon>Hyphomicrobiales</taxon>
        <taxon>Nitrobacteraceae</taxon>
        <taxon>Bradyrhizobium</taxon>
    </lineage>
</organism>
<dbReference type="GO" id="GO:0015074">
    <property type="term" value="P:DNA integration"/>
    <property type="evidence" value="ECO:0007669"/>
    <property type="project" value="UniProtKB-KW"/>
</dbReference>
<dbReference type="GO" id="GO:0006310">
    <property type="term" value="P:DNA recombination"/>
    <property type="evidence" value="ECO:0007669"/>
    <property type="project" value="UniProtKB-KW"/>
</dbReference>
<keyword evidence="3" id="KW-0238">DNA-binding</keyword>
<dbReference type="EMBL" id="LJYG01000085">
    <property type="protein sequence ID" value="KRQ10264.1"/>
    <property type="molecule type" value="Genomic_DNA"/>
</dbReference>
<dbReference type="RefSeq" id="WP_057749755.1">
    <property type="nucleotide sequence ID" value="NZ_LJYG01000085.1"/>
</dbReference>
<dbReference type="Gene3D" id="1.10.150.130">
    <property type="match status" value="1"/>
</dbReference>
<protein>
    <recommendedName>
        <fullName evidence="5">Tyr recombinase domain-containing protein</fullName>
    </recommendedName>
</protein>
<dbReference type="PANTHER" id="PTHR30629:SF2">
    <property type="entry name" value="PROPHAGE INTEGRASE INTS-RELATED"/>
    <property type="match status" value="1"/>
</dbReference>